<evidence type="ECO:0000256" key="8">
    <source>
        <dbReference type="ARBA" id="ARBA00022898"/>
    </source>
</evidence>
<dbReference type="InterPro" id="IPR049943">
    <property type="entry name" value="Ser_HO-MeTrfase-like"/>
</dbReference>
<evidence type="ECO:0000256" key="1">
    <source>
        <dbReference type="ARBA" id="ARBA00001933"/>
    </source>
</evidence>
<dbReference type="SUPFAM" id="SSF53383">
    <property type="entry name" value="PLP-dependent transferases"/>
    <property type="match status" value="1"/>
</dbReference>
<comment type="pathway">
    <text evidence="9">Amino-acid biosynthesis; glycine biosynthesis; glycine from L-serine: step 1/1.</text>
</comment>
<dbReference type="EMBL" id="CP013234">
    <property type="protein sequence ID" value="AMP03786.1"/>
    <property type="molecule type" value="Genomic_DNA"/>
</dbReference>
<keyword evidence="7 9" id="KW-0808">Transferase</keyword>
<dbReference type="Proteomes" id="UP000074561">
    <property type="component" value="Chromosome"/>
</dbReference>
<feature type="binding site" evidence="9">
    <location>
        <position position="123"/>
    </location>
    <ligand>
        <name>(6S)-5,6,7,8-tetrahydrofolate</name>
        <dbReference type="ChEBI" id="CHEBI:57453"/>
    </ligand>
</feature>
<dbReference type="FunFam" id="3.40.640.10:FF:000001">
    <property type="entry name" value="Serine hydroxymethyltransferase"/>
    <property type="match status" value="1"/>
</dbReference>
<dbReference type="UniPathway" id="UPA00288">
    <property type="reaction ID" value="UER01023"/>
</dbReference>
<dbReference type="KEGG" id="cpra:CPter91_1406"/>
<keyword evidence="5 9" id="KW-0963">Cytoplasm</keyword>
<dbReference type="GO" id="GO:0008168">
    <property type="term" value="F:methyltransferase activity"/>
    <property type="evidence" value="ECO:0007669"/>
    <property type="project" value="UniProtKB-KW"/>
</dbReference>
<dbReference type="EC" id="2.1.2.1" evidence="9"/>
<keyword evidence="6 9" id="KW-0554">One-carbon metabolism</keyword>
<dbReference type="RefSeq" id="WP_061938567.1">
    <property type="nucleotide sequence ID" value="NZ_CP013234.1"/>
</dbReference>
<dbReference type="PANTHER" id="PTHR11680">
    <property type="entry name" value="SERINE HYDROXYMETHYLTRANSFERASE"/>
    <property type="match status" value="1"/>
</dbReference>
<comment type="catalytic activity">
    <reaction evidence="9">
        <text>(6R)-5,10-methylene-5,6,7,8-tetrahydrofolate + glycine + H2O = (6S)-5,6,7,8-tetrahydrofolate + L-serine</text>
        <dbReference type="Rhea" id="RHEA:15481"/>
        <dbReference type="ChEBI" id="CHEBI:15377"/>
        <dbReference type="ChEBI" id="CHEBI:15636"/>
        <dbReference type="ChEBI" id="CHEBI:33384"/>
        <dbReference type="ChEBI" id="CHEBI:57305"/>
        <dbReference type="ChEBI" id="CHEBI:57453"/>
        <dbReference type="EC" id="2.1.2.1"/>
    </reaction>
</comment>
<dbReference type="UniPathway" id="UPA00193"/>
<dbReference type="PIRSF" id="PIRSF000412">
    <property type="entry name" value="SHMT"/>
    <property type="match status" value="1"/>
</dbReference>
<feature type="binding site" evidence="9">
    <location>
        <begin position="127"/>
        <end position="129"/>
    </location>
    <ligand>
        <name>(6S)-5,6,7,8-tetrahydrofolate</name>
        <dbReference type="ChEBI" id="CHEBI:57453"/>
    </ligand>
</feature>
<dbReference type="GO" id="GO:0032259">
    <property type="term" value="P:methylation"/>
    <property type="evidence" value="ECO:0007669"/>
    <property type="project" value="UniProtKB-KW"/>
</dbReference>
<dbReference type="OrthoDB" id="9803846at2"/>
<accession>A0A127Q1B3</accession>
<evidence type="ECO:0000256" key="10">
    <source>
        <dbReference type="PIRSR" id="PIRSR000412-50"/>
    </source>
</evidence>
<evidence type="ECO:0000256" key="5">
    <source>
        <dbReference type="ARBA" id="ARBA00022490"/>
    </source>
</evidence>
<dbReference type="InterPro" id="IPR039429">
    <property type="entry name" value="SHMT-like_dom"/>
</dbReference>
<dbReference type="Pfam" id="PF00464">
    <property type="entry name" value="SHMT"/>
    <property type="match status" value="1"/>
</dbReference>
<evidence type="ECO:0000256" key="6">
    <source>
        <dbReference type="ARBA" id="ARBA00022563"/>
    </source>
</evidence>
<dbReference type="InterPro" id="IPR001085">
    <property type="entry name" value="Ser_HO-MeTrfase"/>
</dbReference>
<dbReference type="GO" id="GO:0035999">
    <property type="term" value="P:tetrahydrofolate interconversion"/>
    <property type="evidence" value="ECO:0007669"/>
    <property type="project" value="UniProtKB-UniRule"/>
</dbReference>
<dbReference type="PROSITE" id="PS00096">
    <property type="entry name" value="SHMT"/>
    <property type="match status" value="1"/>
</dbReference>
<comment type="pathway">
    <text evidence="9">One-carbon metabolism; tetrahydrofolate interconversion.</text>
</comment>
<evidence type="ECO:0000256" key="3">
    <source>
        <dbReference type="ARBA" id="ARBA00006376"/>
    </source>
</evidence>
<evidence type="ECO:0000313" key="12">
    <source>
        <dbReference type="EMBL" id="AMP03786.1"/>
    </source>
</evidence>
<keyword evidence="8 9" id="KW-0663">Pyridoxal phosphate</keyword>
<feature type="binding site" evidence="9">
    <location>
        <position position="247"/>
    </location>
    <ligand>
        <name>(6S)-5,6,7,8-tetrahydrofolate</name>
        <dbReference type="ChEBI" id="CHEBI:57453"/>
    </ligand>
</feature>
<dbReference type="GO" id="GO:0019264">
    <property type="term" value="P:glycine biosynthetic process from serine"/>
    <property type="evidence" value="ECO:0007669"/>
    <property type="project" value="UniProtKB-UniRule"/>
</dbReference>
<feature type="modified residue" description="N6-(pyridoxal phosphate)lysine" evidence="9 10">
    <location>
        <position position="232"/>
    </location>
</feature>
<feature type="domain" description="Serine hydroxymethyltransferase-like" evidence="11">
    <location>
        <begin position="11"/>
        <end position="385"/>
    </location>
</feature>
<name>A0A127Q1B3_9BURK</name>
<evidence type="ECO:0000256" key="2">
    <source>
        <dbReference type="ARBA" id="ARBA00004496"/>
    </source>
</evidence>
<evidence type="ECO:0000256" key="7">
    <source>
        <dbReference type="ARBA" id="ARBA00022679"/>
    </source>
</evidence>
<dbReference type="InterPro" id="IPR019798">
    <property type="entry name" value="Ser_HO-MeTrfase_PLP_BS"/>
</dbReference>
<dbReference type="Gene3D" id="3.90.1150.10">
    <property type="entry name" value="Aspartate Aminotransferase, domain 1"/>
    <property type="match status" value="1"/>
</dbReference>
<dbReference type="AlphaFoldDB" id="A0A127Q1B3"/>
<dbReference type="InterPro" id="IPR015421">
    <property type="entry name" value="PyrdxlP-dep_Trfase_major"/>
</dbReference>
<comment type="cofactor">
    <cofactor evidence="1 9 10">
        <name>pyridoxal 5'-phosphate</name>
        <dbReference type="ChEBI" id="CHEBI:597326"/>
    </cofactor>
</comment>
<sequence length="422" mass="45394">MTLPAFSQSLAERDAPIKRAIDLELQRQQNQIEMIASENIVSRAVLEAQGSVLTNKYAEGYPGKRYYGGCEFADQVETLALERVKQLFGAKFANVQPHSGAQANGAVMLALVKPGETVLGMSLDAGGHLTHGARPAMSGKWFNAVQYGVNRDTYLIDYDEVEALAKLHKPRLIIAGYSAYPRQLDFARFRAIADSVDALLMVDMAHIAGLVATGHHPSPVPHAHVVTSTTHKTLRGPRGGFVLTNDEDIAKKINSAVFPGLQGGPLMHVIAGKAVAFGEALEPEFKEYIGEVVANAKALGEVLLAGGVDLVTGGTENHLLLVDLRPKGLKGTQVEHALERAGITCNKNGIPFDTEKPTVTSGIRLGTPAGTARGFGVDEFRTIGRLTVEIFDALARKPEGDAEVEQKVLTEVQALCKRFPIY</sequence>
<dbReference type="NCBIfam" id="NF000586">
    <property type="entry name" value="PRK00011.1"/>
    <property type="match status" value="1"/>
</dbReference>
<comment type="subunit">
    <text evidence="4 9">Homodimer.</text>
</comment>
<protein>
    <recommendedName>
        <fullName evidence="9">Serine hydroxymethyltransferase</fullName>
        <shortName evidence="9">SHMT</shortName>
        <shortName evidence="9">Serine methylase</shortName>
        <ecNumber evidence="9">2.1.2.1</ecNumber>
    </recommendedName>
</protein>
<dbReference type="CDD" id="cd00378">
    <property type="entry name" value="SHMT"/>
    <property type="match status" value="1"/>
</dbReference>
<dbReference type="GO" id="GO:0005829">
    <property type="term" value="C:cytosol"/>
    <property type="evidence" value="ECO:0007669"/>
    <property type="project" value="TreeGrafter"/>
</dbReference>
<evidence type="ECO:0000259" key="11">
    <source>
        <dbReference type="Pfam" id="PF00464"/>
    </source>
</evidence>
<keyword evidence="9" id="KW-0028">Amino-acid biosynthesis</keyword>
<evidence type="ECO:0000256" key="4">
    <source>
        <dbReference type="ARBA" id="ARBA00011738"/>
    </source>
</evidence>
<keyword evidence="12" id="KW-0489">Methyltransferase</keyword>
<dbReference type="PATRIC" id="fig|279113.9.peg.1402"/>
<dbReference type="GO" id="GO:0004372">
    <property type="term" value="F:glycine hydroxymethyltransferase activity"/>
    <property type="evidence" value="ECO:0007669"/>
    <property type="project" value="UniProtKB-UniRule"/>
</dbReference>
<dbReference type="HAMAP" id="MF_00051">
    <property type="entry name" value="SHMT"/>
    <property type="match status" value="1"/>
</dbReference>
<proteinExistence type="inferred from homology"/>
<dbReference type="InterPro" id="IPR015422">
    <property type="entry name" value="PyrdxlP-dep_Trfase_small"/>
</dbReference>
<comment type="function">
    <text evidence="9">Catalyzes the reversible interconversion of serine and glycine with tetrahydrofolate (THF) serving as the one-carbon carrier. This reaction serves as the major source of one-carbon groups required for the biosynthesis of purines, thymidylate, methionine, and other important biomolecules. Also exhibits THF-independent aldolase activity toward beta-hydroxyamino acids, producing glycine and aldehydes, via a retro-aldol mechanism.</text>
</comment>
<dbReference type="GO" id="GO:0030170">
    <property type="term" value="F:pyridoxal phosphate binding"/>
    <property type="evidence" value="ECO:0007669"/>
    <property type="project" value="UniProtKB-UniRule"/>
</dbReference>
<dbReference type="InterPro" id="IPR015424">
    <property type="entry name" value="PyrdxlP-dep_Trfase"/>
</dbReference>
<comment type="subcellular location">
    <subcellularLocation>
        <location evidence="2 9">Cytoplasm</location>
    </subcellularLocation>
</comment>
<organism evidence="12">
    <name type="scientific">Collimonas pratensis</name>
    <dbReference type="NCBI Taxonomy" id="279113"/>
    <lineage>
        <taxon>Bacteria</taxon>
        <taxon>Pseudomonadati</taxon>
        <taxon>Pseudomonadota</taxon>
        <taxon>Betaproteobacteria</taxon>
        <taxon>Burkholderiales</taxon>
        <taxon>Oxalobacteraceae</taxon>
        <taxon>Collimonas</taxon>
    </lineage>
</organism>
<evidence type="ECO:0000256" key="9">
    <source>
        <dbReference type="HAMAP-Rule" id="MF_00051"/>
    </source>
</evidence>
<dbReference type="STRING" id="279113.CPter91_1406"/>
<feature type="site" description="Plays an important role in substrate specificity" evidence="9">
    <location>
        <position position="231"/>
    </location>
</feature>
<dbReference type="Gene3D" id="3.40.640.10">
    <property type="entry name" value="Type I PLP-dependent aspartate aminotransferase-like (Major domain)"/>
    <property type="match status" value="1"/>
</dbReference>
<comment type="caution">
    <text evidence="9">Lacks conserved residue(s) required for the propagation of feature annotation.</text>
</comment>
<reference evidence="12" key="1">
    <citation type="submission" date="2015-11" db="EMBL/GenBank/DDBJ databases">
        <title>Exploring the genomic traits of fungus-feeding bacterial genus Collimonas.</title>
        <authorList>
            <person name="Song C."/>
            <person name="Schmidt R."/>
            <person name="de Jager V."/>
            <person name="Krzyzanowska D."/>
            <person name="Jongedijk E."/>
            <person name="Cankar K."/>
            <person name="Beekwilder J."/>
            <person name="van Veen A."/>
            <person name="de Boer W."/>
            <person name="van Veen J.A."/>
            <person name="Garbeva P."/>
        </authorList>
    </citation>
    <scope>NUCLEOTIDE SEQUENCE [LARGE SCALE GENOMIC DNA]</scope>
    <source>
        <strain evidence="12">Ter91</strain>
    </source>
</reference>
<dbReference type="PANTHER" id="PTHR11680:SF35">
    <property type="entry name" value="SERINE HYDROXYMETHYLTRANSFERASE 1"/>
    <property type="match status" value="1"/>
</dbReference>
<comment type="similarity">
    <text evidence="3 9">Belongs to the SHMT family.</text>
</comment>
<gene>
    <name evidence="12" type="primary">glyA2</name>
    <name evidence="9" type="synonym">glyA</name>
    <name evidence="12" type="ORF">CPter91_1406</name>
</gene>